<evidence type="ECO:0000313" key="4">
    <source>
        <dbReference type="EMBL" id="MFC7309219.1"/>
    </source>
</evidence>
<evidence type="ECO:0000259" key="3">
    <source>
        <dbReference type="Pfam" id="PF00534"/>
    </source>
</evidence>
<dbReference type="Pfam" id="PF00534">
    <property type="entry name" value="Glycos_transf_1"/>
    <property type="match status" value="1"/>
</dbReference>
<dbReference type="GO" id="GO:0016757">
    <property type="term" value="F:glycosyltransferase activity"/>
    <property type="evidence" value="ECO:0007669"/>
    <property type="project" value="UniProtKB-KW"/>
</dbReference>
<keyword evidence="4" id="KW-0328">Glycosyltransferase</keyword>
<protein>
    <recommendedName>
        <fullName evidence="1">D-inositol 3-phosphate glycosyltransferase</fullName>
    </recommendedName>
</protein>
<reference evidence="5" key="1">
    <citation type="journal article" date="2019" name="Int. J. Syst. Evol. Microbiol.">
        <title>The Global Catalogue of Microorganisms (GCM) 10K type strain sequencing project: providing services to taxonomists for standard genome sequencing and annotation.</title>
        <authorList>
            <consortium name="The Broad Institute Genomics Platform"/>
            <consortium name="The Broad Institute Genome Sequencing Center for Infectious Disease"/>
            <person name="Wu L."/>
            <person name="Ma J."/>
        </authorList>
    </citation>
    <scope>NUCLEOTIDE SEQUENCE [LARGE SCALE GENOMIC DNA]</scope>
    <source>
        <strain evidence="5">SYNS20</strain>
    </source>
</reference>
<comment type="caution">
    <text evidence="4">The sequence shown here is derived from an EMBL/GenBank/DDBJ whole genome shotgun (WGS) entry which is preliminary data.</text>
</comment>
<keyword evidence="5" id="KW-1185">Reference proteome</keyword>
<dbReference type="Proteomes" id="UP001596523">
    <property type="component" value="Unassembled WGS sequence"/>
</dbReference>
<dbReference type="EMBL" id="JBHTCF010000020">
    <property type="protein sequence ID" value="MFC7309219.1"/>
    <property type="molecule type" value="Genomic_DNA"/>
</dbReference>
<accession>A0ABW2JST0</accession>
<dbReference type="RefSeq" id="WP_381837942.1">
    <property type="nucleotide sequence ID" value="NZ_JBHTCF010000020.1"/>
</dbReference>
<evidence type="ECO:0000256" key="1">
    <source>
        <dbReference type="ARBA" id="ARBA00021292"/>
    </source>
</evidence>
<dbReference type="PANTHER" id="PTHR12526:SF627">
    <property type="entry name" value="D-RHAMNOSYLTRANSFERASE WBPZ"/>
    <property type="match status" value="1"/>
</dbReference>
<proteinExistence type="predicted"/>
<organism evidence="4 5">
    <name type="scientific">Streptomyces monticola</name>
    <dbReference type="NCBI Taxonomy" id="2666263"/>
    <lineage>
        <taxon>Bacteria</taxon>
        <taxon>Bacillati</taxon>
        <taxon>Actinomycetota</taxon>
        <taxon>Actinomycetes</taxon>
        <taxon>Kitasatosporales</taxon>
        <taxon>Streptomycetaceae</taxon>
        <taxon>Streptomyces</taxon>
    </lineage>
</organism>
<dbReference type="InterPro" id="IPR001296">
    <property type="entry name" value="Glyco_trans_1"/>
</dbReference>
<keyword evidence="2 4" id="KW-0808">Transferase</keyword>
<sequence length="713" mass="77771">MKIAFLINNAYGIGGTIRSTANLSGALAVRHDVEVVSVHRSLDQPALALDPRVKLTSLVDKRKDSPGYEGDHELTRQPNTMFHYGAAAHAYSALEDERIGAFLRDTSAHVVIGTRPDLNGFLARDGQQRYLRIGQEHLSLDAHNEQMRGWQNEAIAGLDAFVTVSEADAEQYRRALPDVRASIQCIPNGVPAPDVEPSALDAKTIAAAGRLIPVKRYDRLLEAFAKVAARHPSWTLRLYGRGPQRAELRRRIDELGLYNQAFLMGPVSPIETEWAKGAVAVSSDMESFGMTIVEAMHCGVPVVATDCPHGPGEIISHGTDGLLVPLSGGADAYADALNQLIEDAELRRRMGDAAREKAAAYVPRTIARRYEELIHDLSRERYLDGVAAAQAPTRPSLLKRVRRTLRNAFPVGAVAVPARPAVSVPASETAAPARPKKWPVAHTRVAVDGGLSIMLDAATLPAGALDLVLRLRRDPQEREVRVPVPRLDSSPSLHIGVTLKRDEHLPAEGRWDCYVVPQRTGRRHRLTARLVEQARLLTLPPAVGSDGVSAWIPYTTADGFLAVRTWQRPAHAEIDTVLVGEHSTTVTATLLGLAELTPEATVRAASRTAATHDFAVPVSQLSDDRFQFALPHDQALKQHTQKNDFWDLLLLPATDAAPIPIGRITGDIVERKKTDPWPVLALDHPSRGGTRLKPYFTVNNDLALNARDGGSTQ</sequence>
<name>A0ABW2JST0_9ACTN</name>
<dbReference type="PANTHER" id="PTHR12526">
    <property type="entry name" value="GLYCOSYLTRANSFERASE"/>
    <property type="match status" value="1"/>
</dbReference>
<gene>
    <name evidence="4" type="ORF">ACFQVC_34050</name>
</gene>
<evidence type="ECO:0000256" key="2">
    <source>
        <dbReference type="ARBA" id="ARBA00022679"/>
    </source>
</evidence>
<feature type="domain" description="Glycosyl transferase family 1" evidence="3">
    <location>
        <begin position="198"/>
        <end position="356"/>
    </location>
</feature>
<dbReference type="SUPFAM" id="SSF53756">
    <property type="entry name" value="UDP-Glycosyltransferase/glycogen phosphorylase"/>
    <property type="match status" value="1"/>
</dbReference>
<dbReference type="Gene3D" id="3.40.50.2000">
    <property type="entry name" value="Glycogen Phosphorylase B"/>
    <property type="match status" value="2"/>
</dbReference>
<dbReference type="CDD" id="cd03820">
    <property type="entry name" value="GT4_AmsD-like"/>
    <property type="match status" value="1"/>
</dbReference>
<evidence type="ECO:0000313" key="5">
    <source>
        <dbReference type="Proteomes" id="UP001596523"/>
    </source>
</evidence>